<evidence type="ECO:0000256" key="7">
    <source>
        <dbReference type="ARBA" id="ARBA00023027"/>
    </source>
</evidence>
<keyword evidence="4 9" id="KW-0812">Transmembrane</keyword>
<protein>
    <recommendedName>
        <fullName evidence="12">NADH dehydrogenase subunit 4L</fullName>
    </recommendedName>
</protein>
<dbReference type="Pfam" id="PF00420">
    <property type="entry name" value="Oxidored_q2"/>
    <property type="match status" value="1"/>
</dbReference>
<feature type="transmembrane region" description="Helical" evidence="9">
    <location>
        <begin position="6"/>
        <end position="23"/>
    </location>
</feature>
<evidence type="ECO:0000256" key="9">
    <source>
        <dbReference type="SAM" id="Phobius"/>
    </source>
</evidence>
<evidence type="ECO:0000256" key="1">
    <source>
        <dbReference type="ARBA" id="ARBA00004141"/>
    </source>
</evidence>
<dbReference type="HAMAP" id="MF_01456">
    <property type="entry name" value="NDH1_NuoK"/>
    <property type="match status" value="1"/>
</dbReference>
<evidence type="ECO:0000313" key="11">
    <source>
        <dbReference type="Proteomes" id="UP001497512"/>
    </source>
</evidence>
<accession>A0ABP0TJQ6</accession>
<evidence type="ECO:0000256" key="3">
    <source>
        <dbReference type="ARBA" id="ARBA00022448"/>
    </source>
</evidence>
<evidence type="ECO:0000256" key="6">
    <source>
        <dbReference type="ARBA" id="ARBA00022989"/>
    </source>
</evidence>
<evidence type="ECO:0000313" key="10">
    <source>
        <dbReference type="EMBL" id="CAK9195717.1"/>
    </source>
</evidence>
<evidence type="ECO:0000256" key="5">
    <source>
        <dbReference type="ARBA" id="ARBA00022967"/>
    </source>
</evidence>
<keyword evidence="5" id="KW-1278">Translocase</keyword>
<dbReference type="EMBL" id="OZ019903">
    <property type="protein sequence ID" value="CAK9195717.1"/>
    <property type="molecule type" value="Genomic_DNA"/>
</dbReference>
<gene>
    <name evidence="10" type="ORF">CSSPTR1EN2_LOCUS3107</name>
</gene>
<evidence type="ECO:0000256" key="4">
    <source>
        <dbReference type="ARBA" id="ARBA00022692"/>
    </source>
</evidence>
<evidence type="ECO:0000256" key="2">
    <source>
        <dbReference type="ARBA" id="ARBA00010519"/>
    </source>
</evidence>
<keyword evidence="7" id="KW-0520">NAD</keyword>
<dbReference type="NCBIfam" id="NF004320">
    <property type="entry name" value="PRK05715.1-2"/>
    <property type="match status" value="1"/>
</dbReference>
<comment type="subcellular location">
    <subcellularLocation>
        <location evidence="1">Membrane</location>
        <topology evidence="1">Multi-pass membrane protein</topology>
    </subcellularLocation>
</comment>
<feature type="transmembrane region" description="Helical" evidence="9">
    <location>
        <begin position="59"/>
        <end position="84"/>
    </location>
</feature>
<dbReference type="PANTHER" id="PTHR11434">
    <property type="entry name" value="NADH-UBIQUINONE OXIDOREDUCTASE SUBUNIT ND4L"/>
    <property type="match status" value="1"/>
</dbReference>
<dbReference type="Proteomes" id="UP001497512">
    <property type="component" value="Chromosome 11"/>
</dbReference>
<dbReference type="NCBIfam" id="NF004321">
    <property type="entry name" value="PRK05715.1-3"/>
    <property type="match status" value="1"/>
</dbReference>
<keyword evidence="3" id="KW-0813">Transport</keyword>
<evidence type="ECO:0000256" key="8">
    <source>
        <dbReference type="ARBA" id="ARBA00023136"/>
    </source>
</evidence>
<reference evidence="10" key="1">
    <citation type="submission" date="2024-02" db="EMBL/GenBank/DDBJ databases">
        <authorList>
            <consortium name="ELIXIR-Norway"/>
            <consortium name="Elixir Norway"/>
        </authorList>
    </citation>
    <scope>NUCLEOTIDE SEQUENCE</scope>
</reference>
<evidence type="ECO:0008006" key="12">
    <source>
        <dbReference type="Google" id="ProtNLM"/>
    </source>
</evidence>
<keyword evidence="6 9" id="KW-1133">Transmembrane helix</keyword>
<dbReference type="Gene3D" id="1.10.287.3510">
    <property type="match status" value="1"/>
</dbReference>
<proteinExistence type="inferred from homology"/>
<keyword evidence="11" id="KW-1185">Reference proteome</keyword>
<organism evidence="10 11">
    <name type="scientific">Sphagnum troendelagicum</name>
    <dbReference type="NCBI Taxonomy" id="128251"/>
    <lineage>
        <taxon>Eukaryota</taxon>
        <taxon>Viridiplantae</taxon>
        <taxon>Streptophyta</taxon>
        <taxon>Embryophyta</taxon>
        <taxon>Bryophyta</taxon>
        <taxon>Sphagnophytina</taxon>
        <taxon>Sphagnopsida</taxon>
        <taxon>Sphagnales</taxon>
        <taxon>Sphagnaceae</taxon>
        <taxon>Sphagnum</taxon>
    </lineage>
</organism>
<dbReference type="InterPro" id="IPR039428">
    <property type="entry name" value="NUOK/Mnh_C1-like"/>
</dbReference>
<feature type="transmembrane region" description="Helical" evidence="9">
    <location>
        <begin position="30"/>
        <end position="53"/>
    </location>
</feature>
<sequence>MDLVKYLTFSMILFLLGIWGIFLNRKNILIMLMSIELMLLAVNLNFLVFSVYLDDMMGQLFALFVLTVAAAESAIGLALLVITFRIRGTIAVEFRATVYVAYSHCLAIWKISAVLC</sequence>
<name>A0ABP0TJQ6_9BRYO</name>
<comment type="similarity">
    <text evidence="2">Belongs to the complex I subunit 4L family.</text>
</comment>
<dbReference type="PANTHER" id="PTHR11434:SF21">
    <property type="entry name" value="NADH DEHYDROGENASE SUBUNIT 4L-RELATED"/>
    <property type="match status" value="1"/>
</dbReference>
<dbReference type="NCBIfam" id="NF004323">
    <property type="entry name" value="PRK05715.1-5"/>
    <property type="match status" value="1"/>
</dbReference>
<dbReference type="InterPro" id="IPR001133">
    <property type="entry name" value="NADH_UbQ_OxRdtase_chain4L/K"/>
</dbReference>
<keyword evidence="8 9" id="KW-0472">Membrane</keyword>